<dbReference type="GO" id="GO:0004497">
    <property type="term" value="F:monooxygenase activity"/>
    <property type="evidence" value="ECO:0007669"/>
    <property type="project" value="UniProtKB-KW"/>
</dbReference>
<keyword evidence="5" id="KW-0560">Oxidoreductase</keyword>
<evidence type="ECO:0008006" key="11">
    <source>
        <dbReference type="Google" id="ProtNLM"/>
    </source>
</evidence>
<dbReference type="Proteomes" id="UP001497516">
    <property type="component" value="Chromosome 1"/>
</dbReference>
<dbReference type="GO" id="GO:0016705">
    <property type="term" value="F:oxidoreductase activity, acting on paired donors, with incorporation or reduction of molecular oxygen"/>
    <property type="evidence" value="ECO:0007669"/>
    <property type="project" value="InterPro"/>
</dbReference>
<comment type="similarity">
    <text evidence="2">Belongs to the cytochrome P450 family.</text>
</comment>
<evidence type="ECO:0000256" key="3">
    <source>
        <dbReference type="ARBA" id="ARBA00022617"/>
    </source>
</evidence>
<evidence type="ECO:0000313" key="10">
    <source>
        <dbReference type="Proteomes" id="UP001497516"/>
    </source>
</evidence>
<accession>A0AAV2CDK0</accession>
<keyword evidence="4 8" id="KW-0479">Metal-binding</keyword>
<evidence type="ECO:0000256" key="7">
    <source>
        <dbReference type="ARBA" id="ARBA00023033"/>
    </source>
</evidence>
<keyword evidence="3 8" id="KW-0349">Heme</keyword>
<dbReference type="InterPro" id="IPR001128">
    <property type="entry name" value="Cyt_P450"/>
</dbReference>
<reference evidence="9 10" key="1">
    <citation type="submission" date="2024-04" db="EMBL/GenBank/DDBJ databases">
        <authorList>
            <person name="Fracassetti M."/>
        </authorList>
    </citation>
    <scope>NUCLEOTIDE SEQUENCE [LARGE SCALE GENOMIC DNA]</scope>
</reference>
<comment type="cofactor">
    <cofactor evidence="1 8">
        <name>heme</name>
        <dbReference type="ChEBI" id="CHEBI:30413"/>
    </cofactor>
</comment>
<evidence type="ECO:0000256" key="8">
    <source>
        <dbReference type="PIRSR" id="PIRSR602403-1"/>
    </source>
</evidence>
<dbReference type="SUPFAM" id="SSF48264">
    <property type="entry name" value="Cytochrome P450"/>
    <property type="match status" value="1"/>
</dbReference>
<evidence type="ECO:0000313" key="9">
    <source>
        <dbReference type="EMBL" id="CAL1353961.1"/>
    </source>
</evidence>
<dbReference type="GO" id="GO:0005506">
    <property type="term" value="F:iron ion binding"/>
    <property type="evidence" value="ECO:0007669"/>
    <property type="project" value="InterPro"/>
</dbReference>
<dbReference type="AlphaFoldDB" id="A0AAV2CDK0"/>
<organism evidence="9 10">
    <name type="scientific">Linum trigynum</name>
    <dbReference type="NCBI Taxonomy" id="586398"/>
    <lineage>
        <taxon>Eukaryota</taxon>
        <taxon>Viridiplantae</taxon>
        <taxon>Streptophyta</taxon>
        <taxon>Embryophyta</taxon>
        <taxon>Tracheophyta</taxon>
        <taxon>Spermatophyta</taxon>
        <taxon>Magnoliopsida</taxon>
        <taxon>eudicotyledons</taxon>
        <taxon>Gunneridae</taxon>
        <taxon>Pentapetalae</taxon>
        <taxon>rosids</taxon>
        <taxon>fabids</taxon>
        <taxon>Malpighiales</taxon>
        <taxon>Linaceae</taxon>
        <taxon>Linum</taxon>
    </lineage>
</organism>
<feature type="binding site" description="axial binding residue" evidence="8">
    <location>
        <position position="426"/>
    </location>
    <ligand>
        <name>heme</name>
        <dbReference type="ChEBI" id="CHEBI:30413"/>
    </ligand>
    <ligandPart>
        <name>Fe</name>
        <dbReference type="ChEBI" id="CHEBI:18248"/>
    </ligandPart>
</feature>
<dbReference type="InterPro" id="IPR036396">
    <property type="entry name" value="Cyt_P450_sf"/>
</dbReference>
<protein>
    <recommendedName>
        <fullName evidence="11">Cytochrome P450</fullName>
    </recommendedName>
</protein>
<evidence type="ECO:0000256" key="4">
    <source>
        <dbReference type="ARBA" id="ARBA00022723"/>
    </source>
</evidence>
<sequence>MSTQLLLTFLSLFIFLCFWLLINKHSPLYQWPLLGMLPSLQLGPSFIKADYMVTSDPTNINHIFNKNAANYDKGRDFKAIMEALGDGIFNVDGELWKFHRKLLHSLLNKSEFEGHSMHILTQKVRSTLMPVLDRAAARTTDRNELVDLQDMFKRFMFDNMCLLVFGFDPHYLSAAGSEGGCLLDSACGKAFDELEEVAIYRHIVPLCVWRLQHRLKIGIGLNCIRAWSTLDELLYGIIERKKQELATKHFVDNDVHKRNKVDLLTQILVMKDEDDGGNEKIIDKTSDKFLRDTTLTLVAAGRVAIAACLTWFICDINGEEIGGFFINDELNKLVYLHATVCETLRLYPPVPLEHKCAVEADVLPSGHTVHKEERIILSVHAMSMMEEIWGEDCLKFKPDRWISEKGTILHVPSYKFMTFLAGARTCLGKNMSFTQVKSLASALLWNYNFELIDDGPSDRPVLGMVLFMKDGLKTRVSKRNH</sequence>
<dbReference type="EMBL" id="OZ034813">
    <property type="protein sequence ID" value="CAL1353961.1"/>
    <property type="molecule type" value="Genomic_DNA"/>
</dbReference>
<gene>
    <name evidence="9" type="ORF">LTRI10_LOCUS1819</name>
</gene>
<evidence type="ECO:0000256" key="1">
    <source>
        <dbReference type="ARBA" id="ARBA00001971"/>
    </source>
</evidence>
<keyword evidence="6 8" id="KW-0408">Iron</keyword>
<dbReference type="GO" id="GO:0020037">
    <property type="term" value="F:heme binding"/>
    <property type="evidence" value="ECO:0007669"/>
    <property type="project" value="InterPro"/>
</dbReference>
<dbReference type="PRINTS" id="PR00465">
    <property type="entry name" value="EP450IV"/>
</dbReference>
<evidence type="ECO:0000256" key="2">
    <source>
        <dbReference type="ARBA" id="ARBA00010617"/>
    </source>
</evidence>
<keyword evidence="7" id="KW-0503">Monooxygenase</keyword>
<name>A0AAV2CDK0_9ROSI</name>
<evidence type="ECO:0000256" key="6">
    <source>
        <dbReference type="ARBA" id="ARBA00023004"/>
    </source>
</evidence>
<evidence type="ECO:0000256" key="5">
    <source>
        <dbReference type="ARBA" id="ARBA00023002"/>
    </source>
</evidence>
<dbReference type="Pfam" id="PF00067">
    <property type="entry name" value="p450"/>
    <property type="match status" value="2"/>
</dbReference>
<dbReference type="InterPro" id="IPR002403">
    <property type="entry name" value="Cyt_P450_E_grp-IV"/>
</dbReference>
<keyword evidence="10" id="KW-1185">Reference proteome</keyword>
<dbReference type="Gene3D" id="1.10.630.10">
    <property type="entry name" value="Cytochrome P450"/>
    <property type="match status" value="1"/>
</dbReference>
<dbReference type="PANTHER" id="PTHR24296">
    <property type="entry name" value="CYTOCHROME P450"/>
    <property type="match status" value="1"/>
</dbReference>
<proteinExistence type="inferred from homology"/>